<evidence type="ECO:0000256" key="1">
    <source>
        <dbReference type="ARBA" id="ARBA00022801"/>
    </source>
</evidence>
<keyword evidence="2" id="KW-0904">Protein phosphatase</keyword>
<dbReference type="Pfam" id="PF00782">
    <property type="entry name" value="DSPc"/>
    <property type="match status" value="1"/>
</dbReference>
<dbReference type="InterPro" id="IPR029021">
    <property type="entry name" value="Prot-tyrosine_phosphatase-like"/>
</dbReference>
<keyword evidence="7" id="KW-1185">Reference proteome</keyword>
<sequence>MSLVLPLPQHHPQPTSHYSMVRSRSSTPRPTTPLSAPPTPVNATHLLPAAMERARSSETVLGHPLPRKPMIDSLPDTREGRKRDVKDTILKGEWEHLDYRARDGSQSDRSDASVPDTPPEGEKMDIDQEEHEEIEGPAQTVMLGETIVSPDQEVAVHLPTPPEEGKPFVWGMPKWGYEDERCQVRDGVRLISSSELSQLVDRHSMIDTPSSVMFPWLHGISDDGLKGREMAAFFGHSPPFEPPAYRGLCLLFCPPHPLDEPTRARRPKPQRLDTDKTTQPAAQEMPPPRERSETMSTSSESYHSTGTTEGTSPSIGELSPQFDKPAIAEDPPLGGNEDNQEMDVDVAMHPTDSKRISLAAHAQGVDEPHHPLPCVNTDKIGNTAAEESDLSSSASSEGFSDEDDDEDSGPTCILFNALHVTDCFDLPKFPRHAQHKKNSAKRAKFRNARLPHTINLRNLNIQQIKYSTVSDIVLYSKNGVSTGILEVAEQIAKAQQDLWEVRMQEFYQHVEGRNEGEGSTEPVKYGVWVVVEPFTKIEKEHPHLVNIDSKGNACTSACQTDLFEREAKESRAMTRASEVVEGFWVGNDCDVPGGANDGAGATIPFDLCVRASECSEMPNTAHLAKAHQHLLDIDKRRQPVEIQTSHSWIASPATIALRNLLSSSPSTPTTSDVPSKRNASPDRGDERNTRSRSSEENDKHLVSPDHEYVSLECSGSCRTITGQMRNLAYMTDKVIEVVHFLRRLVEGRPVDPIYAPSTKTKSRSRPSSSSSASPSAATKGIKRRVLVHCQDGYTESSILVLSYIMSSLSCSLPEAFLHLQINSKRSFFLYPSDKPLLKKIDAKLTQDRRAKALKLLSHTTQPLSLTPTPTTPSTPGPTPSVTATAPPDENTTGVSKRWKSWSIGMSFGGSNASTKEAPAKAASTVEVAKEMLIQQDSGPDERLESMKVWFEDRRFDGFPSRILDFLYLGNLEHAGNAAMLEALGITHVVSVGESLINPNEMMDPYRGVEGNTLAQAASEGKVNVLDLTDVRDDGNDPLRPVIARACAWIEAARREGGIVLVHCRVGVSRSASIVIAYMMQFERMGLMDAYMMCRARRLNVLIQPNLRFFHELFGWEVELARQEEEILNKRLEEAQKLGVRDEQALNLIMENGDPSIYPDTPLKHTGRRRIMYSWPSFCRDLHCLNRRFLCN</sequence>
<dbReference type="InterPro" id="IPR000387">
    <property type="entry name" value="Tyr_Pase_dom"/>
</dbReference>
<feature type="compositionally biased region" description="Basic and acidic residues" evidence="3">
    <location>
        <begin position="75"/>
        <end position="111"/>
    </location>
</feature>
<dbReference type="InterPro" id="IPR053239">
    <property type="entry name" value="Dual_spec_PTase"/>
</dbReference>
<dbReference type="InterPro" id="IPR000340">
    <property type="entry name" value="Dual-sp_phosphatase_cat-dom"/>
</dbReference>
<dbReference type="GO" id="GO:0008138">
    <property type="term" value="F:protein tyrosine/serine/threonine phosphatase activity"/>
    <property type="evidence" value="ECO:0007669"/>
    <property type="project" value="InterPro"/>
</dbReference>
<evidence type="ECO:0000259" key="5">
    <source>
        <dbReference type="PROSITE" id="PS50056"/>
    </source>
</evidence>
<dbReference type="PANTHER" id="PTHR47550">
    <property type="entry name" value="DUAL SPECIFICITY PROTEIN PHOSPHATASE PPS1"/>
    <property type="match status" value="1"/>
</dbReference>
<evidence type="ECO:0008006" key="8">
    <source>
        <dbReference type="Google" id="ProtNLM"/>
    </source>
</evidence>
<dbReference type="GeneID" id="28966273"/>
<feature type="compositionally biased region" description="Low complexity" evidence="3">
    <location>
        <begin position="22"/>
        <end position="34"/>
    </location>
</feature>
<dbReference type="PROSITE" id="PS00383">
    <property type="entry name" value="TYR_PHOSPHATASE_1"/>
    <property type="match status" value="1"/>
</dbReference>
<evidence type="ECO:0000259" key="4">
    <source>
        <dbReference type="PROSITE" id="PS50054"/>
    </source>
</evidence>
<protein>
    <recommendedName>
        <fullName evidence="8">Protein-tyrosine-phosphatase</fullName>
    </recommendedName>
</protein>
<feature type="compositionally biased region" description="Low complexity" evidence="3">
    <location>
        <begin position="856"/>
        <end position="868"/>
    </location>
</feature>
<dbReference type="PROSITE" id="PS50054">
    <property type="entry name" value="TYR_PHOSPHATASE_DUAL"/>
    <property type="match status" value="1"/>
</dbReference>
<evidence type="ECO:0000313" key="7">
    <source>
        <dbReference type="Proteomes" id="UP000078595"/>
    </source>
</evidence>
<proteinExistence type="predicted"/>
<feature type="region of interest" description="Disordered" evidence="3">
    <location>
        <begin position="751"/>
        <end position="777"/>
    </location>
</feature>
<dbReference type="RefSeq" id="XP_065824648.1">
    <property type="nucleotide sequence ID" value="XM_065968576.1"/>
</dbReference>
<feature type="compositionally biased region" description="Basic and acidic residues" evidence="3">
    <location>
        <begin position="679"/>
        <end position="703"/>
    </location>
</feature>
<feature type="region of interest" description="Disordered" evidence="3">
    <location>
        <begin position="661"/>
        <end position="703"/>
    </location>
</feature>
<feature type="region of interest" description="Disordered" evidence="3">
    <location>
        <begin position="385"/>
        <end position="407"/>
    </location>
</feature>
<feature type="region of interest" description="Disordered" evidence="3">
    <location>
        <begin position="856"/>
        <end position="895"/>
    </location>
</feature>
<dbReference type="PANTHER" id="PTHR47550:SF1">
    <property type="entry name" value="DUAL SPECIFICITY PROTEIN PHOSPHATASE PPS1"/>
    <property type="match status" value="1"/>
</dbReference>
<feature type="compositionally biased region" description="Pro residues" evidence="3">
    <location>
        <begin position="869"/>
        <end position="878"/>
    </location>
</feature>
<evidence type="ECO:0000256" key="2">
    <source>
        <dbReference type="ARBA" id="ARBA00022912"/>
    </source>
</evidence>
<evidence type="ECO:0000256" key="3">
    <source>
        <dbReference type="SAM" id="MobiDB-lite"/>
    </source>
</evidence>
<dbReference type="EMBL" id="CP144532">
    <property type="protein sequence ID" value="WWC59997.1"/>
    <property type="molecule type" value="Genomic_DNA"/>
</dbReference>
<gene>
    <name evidence="6" type="ORF">I303_102560</name>
</gene>
<dbReference type="CDD" id="cd14516">
    <property type="entry name" value="DSP_fungal_PPS1"/>
    <property type="match status" value="1"/>
</dbReference>
<reference evidence="6" key="2">
    <citation type="submission" date="2024-02" db="EMBL/GenBank/DDBJ databases">
        <title>Comparative genomics of Cryptococcus and Kwoniella reveals pathogenesis evolution and contrasting modes of karyotype evolution via chromosome fusion or intercentromeric recombination.</title>
        <authorList>
            <person name="Coelho M.A."/>
            <person name="David-Palma M."/>
            <person name="Shea T."/>
            <person name="Bowers K."/>
            <person name="McGinley-Smith S."/>
            <person name="Mohammad A.W."/>
            <person name="Gnirke A."/>
            <person name="Yurkov A.M."/>
            <person name="Nowrousian M."/>
            <person name="Sun S."/>
            <person name="Cuomo C.A."/>
            <person name="Heitman J."/>
        </authorList>
    </citation>
    <scope>NUCLEOTIDE SEQUENCE</scope>
    <source>
        <strain evidence="6">CBS 10117</strain>
    </source>
</reference>
<dbReference type="SUPFAM" id="SSF52799">
    <property type="entry name" value="(Phosphotyrosine protein) phosphatases II"/>
    <property type="match status" value="2"/>
</dbReference>
<dbReference type="GO" id="GO:0033260">
    <property type="term" value="P:nuclear DNA replication"/>
    <property type="evidence" value="ECO:0007669"/>
    <property type="project" value="InterPro"/>
</dbReference>
<accession>A0AAJ8KKC9</accession>
<feature type="compositionally biased region" description="Low complexity" evidence="3">
    <location>
        <begin position="662"/>
        <end position="673"/>
    </location>
</feature>
<dbReference type="KEGG" id="kdj:28966273"/>
<dbReference type="SMART" id="SM00195">
    <property type="entry name" value="DSPc"/>
    <property type="match status" value="1"/>
</dbReference>
<reference evidence="6" key="1">
    <citation type="submission" date="2013-07" db="EMBL/GenBank/DDBJ databases">
        <authorList>
            <consortium name="The Broad Institute Genome Sequencing Platform"/>
            <person name="Cuomo C."/>
            <person name="Litvintseva A."/>
            <person name="Chen Y."/>
            <person name="Heitman J."/>
            <person name="Sun S."/>
            <person name="Springer D."/>
            <person name="Dromer F."/>
            <person name="Young S.K."/>
            <person name="Zeng Q."/>
            <person name="Gargeya S."/>
            <person name="Fitzgerald M."/>
            <person name="Abouelleil A."/>
            <person name="Alvarado L."/>
            <person name="Berlin A.M."/>
            <person name="Chapman S.B."/>
            <person name="Dewar J."/>
            <person name="Goldberg J."/>
            <person name="Griggs A."/>
            <person name="Gujja S."/>
            <person name="Hansen M."/>
            <person name="Howarth C."/>
            <person name="Imamovic A."/>
            <person name="Larimer J."/>
            <person name="McCowan C."/>
            <person name="Murphy C."/>
            <person name="Pearson M."/>
            <person name="Priest M."/>
            <person name="Roberts A."/>
            <person name="Saif S."/>
            <person name="Shea T."/>
            <person name="Sykes S."/>
            <person name="Wortman J."/>
            <person name="Nusbaum C."/>
            <person name="Birren B."/>
        </authorList>
    </citation>
    <scope>NUCLEOTIDE SEQUENCE</scope>
    <source>
        <strain evidence="6">CBS 10117</strain>
    </source>
</reference>
<keyword evidence="1" id="KW-0378">Hydrolase</keyword>
<dbReference type="PROSITE" id="PS50056">
    <property type="entry name" value="TYR_PHOSPHATASE_2"/>
    <property type="match status" value="1"/>
</dbReference>
<dbReference type="FunFam" id="3.90.190.10:FF:000095">
    <property type="entry name" value="Unplaced genomic scaffold supercont1.9, whole genome shotgun sequence"/>
    <property type="match status" value="1"/>
</dbReference>
<feature type="compositionally biased region" description="Low complexity" evidence="3">
    <location>
        <begin position="294"/>
        <end position="312"/>
    </location>
</feature>
<dbReference type="GO" id="GO:0005634">
    <property type="term" value="C:nucleus"/>
    <property type="evidence" value="ECO:0007669"/>
    <property type="project" value="GOC"/>
</dbReference>
<dbReference type="AlphaFoldDB" id="A0AAJ8KKC9"/>
<evidence type="ECO:0000313" key="6">
    <source>
        <dbReference type="EMBL" id="WWC59997.1"/>
    </source>
</evidence>
<dbReference type="Gene3D" id="3.90.190.10">
    <property type="entry name" value="Protein tyrosine phosphatase superfamily"/>
    <property type="match status" value="2"/>
</dbReference>
<feature type="compositionally biased region" description="Low complexity" evidence="3">
    <location>
        <begin position="765"/>
        <end position="777"/>
    </location>
</feature>
<feature type="domain" description="Tyrosine specific protein phosphatases" evidence="5">
    <location>
        <begin position="1039"/>
        <end position="1108"/>
    </location>
</feature>
<dbReference type="Proteomes" id="UP000078595">
    <property type="component" value="Chromosome 3"/>
</dbReference>
<name>A0AAJ8KKC9_9TREE</name>
<feature type="region of interest" description="Disordered" evidence="3">
    <location>
        <begin position="1"/>
        <end position="133"/>
    </location>
</feature>
<dbReference type="InterPro" id="IPR020422">
    <property type="entry name" value="TYR_PHOSPHATASE_DUAL_dom"/>
</dbReference>
<feature type="region of interest" description="Disordered" evidence="3">
    <location>
        <begin position="260"/>
        <end position="340"/>
    </location>
</feature>
<dbReference type="InterPro" id="IPR047949">
    <property type="entry name" value="PPS1_DSP"/>
</dbReference>
<feature type="compositionally biased region" description="Low complexity" evidence="3">
    <location>
        <begin position="1"/>
        <end position="14"/>
    </location>
</feature>
<feature type="domain" description="Tyrosine-protein phosphatase" evidence="4">
    <location>
        <begin position="958"/>
        <end position="1121"/>
    </location>
</feature>
<dbReference type="InterPro" id="IPR016130">
    <property type="entry name" value="Tyr_Pase_AS"/>
</dbReference>
<organism evidence="6 7">
    <name type="scientific">Kwoniella dejecticola CBS 10117</name>
    <dbReference type="NCBI Taxonomy" id="1296121"/>
    <lineage>
        <taxon>Eukaryota</taxon>
        <taxon>Fungi</taxon>
        <taxon>Dikarya</taxon>
        <taxon>Basidiomycota</taxon>
        <taxon>Agaricomycotina</taxon>
        <taxon>Tremellomycetes</taxon>
        <taxon>Tremellales</taxon>
        <taxon>Cryptococcaceae</taxon>
        <taxon>Kwoniella</taxon>
    </lineage>
</organism>